<dbReference type="RefSeq" id="WP_390314721.1">
    <property type="nucleotide sequence ID" value="NZ_JBHSPB010000003.1"/>
</dbReference>
<keyword evidence="1" id="KW-1133">Transmembrane helix</keyword>
<accession>A0ABW0YXS9</accession>
<keyword evidence="3" id="KW-1185">Reference proteome</keyword>
<evidence type="ECO:0000313" key="3">
    <source>
        <dbReference type="Proteomes" id="UP001596083"/>
    </source>
</evidence>
<reference evidence="3" key="1">
    <citation type="journal article" date="2019" name="Int. J. Syst. Evol. Microbiol.">
        <title>The Global Catalogue of Microorganisms (GCM) 10K type strain sequencing project: providing services to taxonomists for standard genome sequencing and annotation.</title>
        <authorList>
            <consortium name="The Broad Institute Genomics Platform"/>
            <consortium name="The Broad Institute Genome Sequencing Center for Infectious Disease"/>
            <person name="Wu L."/>
            <person name="Ma J."/>
        </authorList>
    </citation>
    <scope>NUCLEOTIDE SEQUENCE [LARGE SCALE GENOMIC DNA]</scope>
    <source>
        <strain evidence="3">CGMCC 4.7304</strain>
    </source>
</reference>
<sequence length="124" mass="13380">MKLVVGDVVRDRTDMALGTVTGVVNHGTDRLVAVRLPGGGQRFIEPRGVAIVARRVEPITTGRKVVAVFALVVGLLAAYFGWQAARDIGADWGLAILAGLGGYTAVVVQYQWWLRVSGPRRFHV</sequence>
<keyword evidence="1" id="KW-0472">Membrane</keyword>
<feature type="transmembrane region" description="Helical" evidence="1">
    <location>
        <begin position="94"/>
        <end position="114"/>
    </location>
</feature>
<organism evidence="2 3">
    <name type="scientific">Streptomyces gamaensis</name>
    <dbReference type="NCBI Taxonomy" id="1763542"/>
    <lineage>
        <taxon>Bacteria</taxon>
        <taxon>Bacillati</taxon>
        <taxon>Actinomycetota</taxon>
        <taxon>Actinomycetes</taxon>
        <taxon>Kitasatosporales</taxon>
        <taxon>Streptomycetaceae</taxon>
        <taxon>Streptomyces</taxon>
    </lineage>
</organism>
<feature type="transmembrane region" description="Helical" evidence="1">
    <location>
        <begin position="65"/>
        <end position="82"/>
    </location>
</feature>
<proteinExistence type="predicted"/>
<evidence type="ECO:0000313" key="2">
    <source>
        <dbReference type="EMBL" id="MFC5719613.1"/>
    </source>
</evidence>
<keyword evidence="1" id="KW-0812">Transmembrane</keyword>
<evidence type="ECO:0000256" key="1">
    <source>
        <dbReference type="SAM" id="Phobius"/>
    </source>
</evidence>
<dbReference type="Proteomes" id="UP001596083">
    <property type="component" value="Unassembled WGS sequence"/>
</dbReference>
<comment type="caution">
    <text evidence="2">The sequence shown here is derived from an EMBL/GenBank/DDBJ whole genome shotgun (WGS) entry which is preliminary data.</text>
</comment>
<name>A0ABW0YXS9_9ACTN</name>
<dbReference type="EMBL" id="JBHSPB010000003">
    <property type="protein sequence ID" value="MFC5719613.1"/>
    <property type="molecule type" value="Genomic_DNA"/>
</dbReference>
<protein>
    <submittedName>
        <fullName evidence="2">Uncharacterized protein</fullName>
    </submittedName>
</protein>
<gene>
    <name evidence="2" type="ORF">ACFP1Z_05395</name>
</gene>